<dbReference type="AlphaFoldDB" id="A0ABD6FBL5"/>
<protein>
    <submittedName>
        <fullName evidence="1">DUF3046 domain-containing protein</fullName>
    </submittedName>
</protein>
<evidence type="ECO:0000313" key="2">
    <source>
        <dbReference type="Proteomes" id="UP000249324"/>
    </source>
</evidence>
<dbReference type="Pfam" id="PF11248">
    <property type="entry name" value="DUF3046"/>
    <property type="match status" value="1"/>
</dbReference>
<evidence type="ECO:0000313" key="1">
    <source>
        <dbReference type="EMBL" id="MFO7191360.1"/>
    </source>
</evidence>
<comment type="caution">
    <text evidence="1">The sequence shown here is derived from an EMBL/GenBank/DDBJ whole genome shotgun (WGS) entry which is preliminary data.</text>
</comment>
<proteinExistence type="predicted"/>
<sequence>MRITVFRQLMADEFGSVRAATLAADYVLSALGGRTADQALADGVDAKQVWTAICDEFDVPPERR</sequence>
<name>A0ABD6FBL5_9PSEU</name>
<dbReference type="Proteomes" id="UP000249324">
    <property type="component" value="Unassembled WGS sequence"/>
</dbReference>
<dbReference type="InterPro" id="IPR021408">
    <property type="entry name" value="DUF3046"/>
</dbReference>
<gene>
    <name evidence="1" type="ORF">DIU77_003870</name>
</gene>
<accession>A0ABD6FBL5</accession>
<dbReference type="EMBL" id="QGUI02000026">
    <property type="protein sequence ID" value="MFO7191360.1"/>
    <property type="molecule type" value="Genomic_DNA"/>
</dbReference>
<reference evidence="1 2" key="1">
    <citation type="journal article" date="2021" name="BMC Genomics">
        <title>Genome-resolved metagenome and metatranscriptome analyses of thermophilic composting reveal key bacterial players and their metabolic interactions.</title>
        <authorList>
            <person name="Braga L.P.P."/>
            <person name="Pereira R.V."/>
            <person name="Martins L.F."/>
            <person name="Moura L.M.S."/>
            <person name="Sanchez F.B."/>
            <person name="Patane J.S.L."/>
            <person name="da Silva A.M."/>
            <person name="Setubal J.C."/>
        </authorList>
    </citation>
    <scope>NUCLEOTIDE SEQUENCE [LARGE SCALE GENOMIC DNA]</scope>
    <source>
        <strain evidence="1">ZC4RG45</strain>
    </source>
</reference>
<organism evidence="1 2">
    <name type="scientific">Thermocrispum agreste</name>
    <dbReference type="NCBI Taxonomy" id="37925"/>
    <lineage>
        <taxon>Bacteria</taxon>
        <taxon>Bacillati</taxon>
        <taxon>Actinomycetota</taxon>
        <taxon>Actinomycetes</taxon>
        <taxon>Pseudonocardiales</taxon>
        <taxon>Pseudonocardiaceae</taxon>
        <taxon>Thermocrispum</taxon>
    </lineage>
</organism>